<dbReference type="KEGG" id="dbk:DGMP_05410"/>
<organism evidence="2 3">
    <name type="scientific">Desulfomarina profundi</name>
    <dbReference type="NCBI Taxonomy" id="2772557"/>
    <lineage>
        <taxon>Bacteria</taxon>
        <taxon>Pseudomonadati</taxon>
        <taxon>Thermodesulfobacteriota</taxon>
        <taxon>Desulfobulbia</taxon>
        <taxon>Desulfobulbales</taxon>
        <taxon>Desulfobulbaceae</taxon>
        <taxon>Desulfomarina</taxon>
    </lineage>
</organism>
<proteinExistence type="predicted"/>
<accession>A0A8D5FEJ2</accession>
<dbReference type="InterPro" id="IPR001763">
    <property type="entry name" value="Rhodanese-like_dom"/>
</dbReference>
<evidence type="ECO:0000313" key="3">
    <source>
        <dbReference type="Proteomes" id="UP000826725"/>
    </source>
</evidence>
<keyword evidence="3" id="KW-1185">Reference proteome</keyword>
<gene>
    <name evidence="2" type="ORF">DGMP_05410</name>
</gene>
<dbReference type="EMBL" id="AP024086">
    <property type="protein sequence ID" value="BCL59848.1"/>
    <property type="molecule type" value="Genomic_DNA"/>
</dbReference>
<evidence type="ECO:0000313" key="2">
    <source>
        <dbReference type="EMBL" id="BCL59848.1"/>
    </source>
</evidence>
<feature type="domain" description="Rhodanese" evidence="1">
    <location>
        <begin position="19"/>
        <end position="109"/>
    </location>
</feature>
<reference evidence="2" key="1">
    <citation type="submission" date="2020-09" db="EMBL/GenBank/DDBJ databases">
        <title>Desulfogranum mesoprofundum gen. nov., sp. nov., a novel mesophilic, sulfate-reducing chemolithoautotroph isolated from a deep-sea hydrothermal vent chimney in the Suiyo Seamount.</title>
        <authorList>
            <person name="Hashimoto Y."/>
            <person name="Nakagawa S."/>
        </authorList>
    </citation>
    <scope>NUCLEOTIDE SEQUENCE</scope>
    <source>
        <strain evidence="2">KT2</strain>
    </source>
</reference>
<evidence type="ECO:0000259" key="1">
    <source>
        <dbReference type="PROSITE" id="PS50206"/>
    </source>
</evidence>
<dbReference type="PROSITE" id="PS50206">
    <property type="entry name" value="RHODANESE_3"/>
    <property type="match status" value="1"/>
</dbReference>
<sequence>MNYPRIDIPVMYPEEVYKKLDSLVILDIGGPELHKIGSISQGSVIHIALDDLEDKYEELPKDKLLVITDVAGKQENIAGRFLTMKGFTKLAAMGGGGRAWFKMIRVKEMMHQKKEPRKKE</sequence>
<protein>
    <recommendedName>
        <fullName evidence="1">Rhodanese domain-containing protein</fullName>
    </recommendedName>
</protein>
<dbReference type="Pfam" id="PF00581">
    <property type="entry name" value="Rhodanese"/>
    <property type="match status" value="1"/>
</dbReference>
<dbReference type="Proteomes" id="UP000826725">
    <property type="component" value="Chromosome"/>
</dbReference>
<dbReference type="AlphaFoldDB" id="A0A8D5FEJ2"/>
<name>A0A8D5FEJ2_9BACT</name>
<dbReference type="RefSeq" id="WP_228856033.1">
    <property type="nucleotide sequence ID" value="NZ_AP024086.1"/>
</dbReference>